<dbReference type="PROSITE" id="PS51897">
    <property type="entry name" value="ANNEXIN_2"/>
    <property type="match status" value="4"/>
</dbReference>
<evidence type="ECO:0000313" key="7">
    <source>
        <dbReference type="Proteomes" id="UP001479436"/>
    </source>
</evidence>
<evidence type="ECO:0000256" key="1">
    <source>
        <dbReference type="ARBA" id="ARBA00007831"/>
    </source>
</evidence>
<keyword evidence="4" id="KW-0106">Calcium</keyword>
<evidence type="ECO:0000256" key="5">
    <source>
        <dbReference type="SAM" id="MobiDB-lite"/>
    </source>
</evidence>
<dbReference type="PANTHER" id="PTHR10502:SF102">
    <property type="entry name" value="ANNEXIN B11"/>
    <property type="match status" value="1"/>
</dbReference>
<keyword evidence="7" id="KW-1185">Reference proteome</keyword>
<keyword evidence="3 4" id="KW-0041">Annexin</keyword>
<comment type="domain">
    <text evidence="4">A pair of annexin repeats may form one binding site for calcium and phospholipid.</text>
</comment>
<evidence type="ECO:0000256" key="2">
    <source>
        <dbReference type="ARBA" id="ARBA00022737"/>
    </source>
</evidence>
<dbReference type="PROSITE" id="PS00223">
    <property type="entry name" value="ANNEXIN_1"/>
    <property type="match status" value="1"/>
</dbReference>
<dbReference type="PANTHER" id="PTHR10502">
    <property type="entry name" value="ANNEXIN"/>
    <property type="match status" value="1"/>
</dbReference>
<accession>A0ABR2VLR4</accession>
<dbReference type="InterPro" id="IPR018502">
    <property type="entry name" value="Annexin_repeat"/>
</dbReference>
<protein>
    <recommendedName>
        <fullName evidence="4">Annexin</fullName>
    </recommendedName>
</protein>
<dbReference type="Proteomes" id="UP001479436">
    <property type="component" value="Unassembled WGS sequence"/>
</dbReference>
<dbReference type="SMART" id="SM00335">
    <property type="entry name" value="ANX"/>
    <property type="match status" value="4"/>
</dbReference>
<dbReference type="InterPro" id="IPR037104">
    <property type="entry name" value="Annexin_sf"/>
</dbReference>
<evidence type="ECO:0000256" key="4">
    <source>
        <dbReference type="RuleBase" id="RU003540"/>
    </source>
</evidence>
<reference evidence="6 7" key="1">
    <citation type="submission" date="2023-04" db="EMBL/GenBank/DDBJ databases">
        <title>Genome of Basidiobolus ranarum AG-B5.</title>
        <authorList>
            <person name="Stajich J.E."/>
            <person name="Carter-House D."/>
            <person name="Gryganskyi A."/>
        </authorList>
    </citation>
    <scope>NUCLEOTIDE SEQUENCE [LARGE SCALE GENOMIC DNA]</scope>
    <source>
        <strain evidence="6 7">AG-B5</strain>
    </source>
</reference>
<evidence type="ECO:0000256" key="3">
    <source>
        <dbReference type="ARBA" id="ARBA00023216"/>
    </source>
</evidence>
<comment type="caution">
    <text evidence="6">The sequence shown here is derived from an EMBL/GenBank/DDBJ whole genome shotgun (WGS) entry which is preliminary data.</text>
</comment>
<sequence>MAPPYSGNTAQPPTQYPSNSPYGPPGPAYGQPAPNSTNYSRPPQQSAPPGGPMHQGTHYGGNPYGGPSPGVSYTAQQANQDAQALRSAMKGFGTDEKAIIQIVSQRTPEQIATLSQAYKANYGKSLADAFRSETSGDFGYLLQGFAYPQIEFETKCIHESIAGLGTDEDALIELLVGRTNSEMHSLKQCYRYMYNRDMEREIVSDTSRDFKRLLVALLQGGRDESQQIYDTSADVEALYRAGEKRLGTDEAVFISVICTRSNVHLIQVFNQYQAKYGKPIQKVIKSEFSGDIERGLLSVVGYIQNQYEWAADQFENSMRGLGTRERKLSRMTLRYRHPSRMPHVKQAYQRKYGKSLYKRVHGETSGDYRALLLACIGQ</sequence>
<keyword evidence="2 4" id="KW-0677">Repeat</keyword>
<dbReference type="EMBL" id="JASJQH010010032">
    <property type="protein sequence ID" value="KAK9674749.1"/>
    <property type="molecule type" value="Genomic_DNA"/>
</dbReference>
<dbReference type="Gene3D" id="1.10.220.10">
    <property type="entry name" value="Annexin"/>
    <property type="match status" value="4"/>
</dbReference>
<keyword evidence="4" id="KW-0111">Calcium/phospholipid-binding</keyword>
<name>A0ABR2VLR4_9FUNG</name>
<feature type="region of interest" description="Disordered" evidence="5">
    <location>
        <begin position="1"/>
        <end position="79"/>
    </location>
</feature>
<evidence type="ECO:0000313" key="6">
    <source>
        <dbReference type="EMBL" id="KAK9674749.1"/>
    </source>
</evidence>
<dbReference type="InterPro" id="IPR001464">
    <property type="entry name" value="Annexin"/>
</dbReference>
<gene>
    <name evidence="6" type="ORF">K7432_016930</name>
</gene>
<dbReference type="InterPro" id="IPR018252">
    <property type="entry name" value="Annexin_repeat_CS"/>
</dbReference>
<organism evidence="6 7">
    <name type="scientific">Basidiobolus ranarum</name>
    <dbReference type="NCBI Taxonomy" id="34480"/>
    <lineage>
        <taxon>Eukaryota</taxon>
        <taxon>Fungi</taxon>
        <taxon>Fungi incertae sedis</taxon>
        <taxon>Zoopagomycota</taxon>
        <taxon>Entomophthoromycotina</taxon>
        <taxon>Basidiobolomycetes</taxon>
        <taxon>Basidiobolales</taxon>
        <taxon>Basidiobolaceae</taxon>
        <taxon>Basidiobolus</taxon>
    </lineage>
</organism>
<comment type="similarity">
    <text evidence="1 4">Belongs to the annexin family.</text>
</comment>
<dbReference type="Pfam" id="PF00191">
    <property type="entry name" value="Annexin"/>
    <property type="match status" value="4"/>
</dbReference>
<feature type="compositionally biased region" description="Gly residues" evidence="5">
    <location>
        <begin position="58"/>
        <end position="68"/>
    </location>
</feature>
<proteinExistence type="inferred from homology"/>
<dbReference type="SUPFAM" id="SSF47874">
    <property type="entry name" value="Annexin"/>
    <property type="match status" value="1"/>
</dbReference>
<feature type="compositionally biased region" description="Polar residues" evidence="5">
    <location>
        <begin position="1"/>
        <end position="13"/>
    </location>
</feature>
<dbReference type="PRINTS" id="PR00196">
    <property type="entry name" value="ANNEXIN"/>
</dbReference>